<evidence type="ECO:0000313" key="2">
    <source>
        <dbReference type="EMBL" id="VAX18307.1"/>
    </source>
</evidence>
<organism evidence="2">
    <name type="scientific">hydrothermal vent metagenome</name>
    <dbReference type="NCBI Taxonomy" id="652676"/>
    <lineage>
        <taxon>unclassified sequences</taxon>
        <taxon>metagenomes</taxon>
        <taxon>ecological metagenomes</taxon>
    </lineage>
</organism>
<dbReference type="InterPro" id="IPR002826">
    <property type="entry name" value="MptE-like"/>
</dbReference>
<name>A0A3B1CNJ7_9ZZZZ</name>
<dbReference type="PANTHER" id="PTHR41786">
    <property type="entry name" value="MOTILITY ACCESSORY FACTOR MAF"/>
    <property type="match status" value="1"/>
</dbReference>
<evidence type="ECO:0000259" key="1">
    <source>
        <dbReference type="Pfam" id="PF01973"/>
    </source>
</evidence>
<reference evidence="2" key="1">
    <citation type="submission" date="2018-06" db="EMBL/GenBank/DDBJ databases">
        <authorList>
            <person name="Zhirakovskaya E."/>
        </authorList>
    </citation>
    <scope>NUCLEOTIDE SEQUENCE</scope>
</reference>
<proteinExistence type="predicted"/>
<dbReference type="EMBL" id="UOGE01000034">
    <property type="protein sequence ID" value="VAX18307.1"/>
    <property type="molecule type" value="Genomic_DNA"/>
</dbReference>
<dbReference type="PANTHER" id="PTHR41786:SF1">
    <property type="entry name" value="6-HYDROXYMETHYLPTERIN DIPHOSPHOKINASE MPTE-LIKE DOMAIN-CONTAINING PROTEIN"/>
    <property type="match status" value="1"/>
</dbReference>
<dbReference type="Pfam" id="PF01973">
    <property type="entry name" value="MptE-like"/>
    <property type="match status" value="1"/>
</dbReference>
<feature type="domain" description="6-hydroxymethylpterin diphosphokinase MptE-like" evidence="1">
    <location>
        <begin position="214"/>
        <end position="382"/>
    </location>
</feature>
<gene>
    <name evidence="2" type="ORF">MNBD_NITROSPINAE02-1061</name>
</gene>
<accession>A0A3B1CNJ7</accession>
<protein>
    <recommendedName>
        <fullName evidence="1">6-hydroxymethylpterin diphosphokinase MptE-like domain-containing protein</fullName>
    </recommendedName>
</protein>
<dbReference type="AlphaFoldDB" id="A0A3B1CNJ7"/>
<sequence length="493" mass="53662">MPPRKSVYNTFNFYEFQYMSDFLNRNLDIIRRRHPNVAQIAEKAPDSVVLEKARSGAWSGKAGRISLCGKYNPVRDALSFASGQGIKRGMSVVLYGMGLGYHIKPLLDAVGPDGALVVAEANRAILRAAFKVIDDPDIFEDLRLVIVAGEDEGSFLSSWNSAFGDLGSSKTRVAIHIPSFQALPKNYDKVARAIELIRMERRFPLVMGGIENENFRRNLPLILKSPGISSLEGIINGQTAVVVGAGPSLDRDIVHLAACRHATVLSTDTALPVLIKNGVTPDLVFSIDPQAISLMHFELCEKFDLPTVFLPTSNAGVVEKSSGNIFFGFRNTNRFPEPARGWANKMGVINSGGSVSCIALETAFLMGAKTALLFGQDFSFIDGRAYGEDTVFGRLAAAPVEDGLVETENYFGQKIKTAINLFSYQREFENLVAKSSAEAITMSASGARLAGVDPAPAPWPWITGIRPKPTLTPDVKPEADSSVEQAFARWLSR</sequence>